<keyword evidence="3" id="KW-1185">Reference proteome</keyword>
<comment type="caution">
    <text evidence="1">The sequence shown here is derived from an EMBL/GenBank/DDBJ whole genome shotgun (WGS) entry which is preliminary data.</text>
</comment>
<evidence type="ECO:0000313" key="2">
    <source>
        <dbReference type="EMBL" id="RZS66767.1"/>
    </source>
</evidence>
<dbReference type="RefSeq" id="WP_068371309.1">
    <property type="nucleotide sequence ID" value="NZ_CBCSEB010000009.1"/>
</dbReference>
<proteinExistence type="predicted"/>
<dbReference type="AlphaFoldDB" id="A0A171KRS7"/>
<dbReference type="GeneID" id="99725158"/>
<dbReference type="Proteomes" id="UP000078084">
    <property type="component" value="Unassembled WGS sequence"/>
</dbReference>
<name>A0A171KRS7_9BURK</name>
<evidence type="ECO:0000313" key="1">
    <source>
        <dbReference type="EMBL" id="KKO71594.1"/>
    </source>
</evidence>
<dbReference type="Proteomes" id="UP000292039">
    <property type="component" value="Unassembled WGS sequence"/>
</dbReference>
<sequence>MTKQTNTNLYSDIRMTDSLERELLQRAMRDEIDAQRAEAMRATFRAISKGMNRAFKGVFNTIVEARKHQARAALRSTMARSANLHGKAV</sequence>
<organism evidence="1 3">
    <name type="scientific">Kerstersia gyiorum</name>
    <dbReference type="NCBI Taxonomy" id="206506"/>
    <lineage>
        <taxon>Bacteria</taxon>
        <taxon>Pseudomonadati</taxon>
        <taxon>Pseudomonadota</taxon>
        <taxon>Betaproteobacteria</taxon>
        <taxon>Burkholderiales</taxon>
        <taxon>Alcaligenaceae</taxon>
        <taxon>Kerstersia</taxon>
    </lineage>
</organism>
<gene>
    <name evidence="1" type="ORF">AAV32_10390</name>
    <name evidence="2" type="ORF">EV679_2926</name>
</gene>
<evidence type="ECO:0000313" key="3">
    <source>
        <dbReference type="Proteomes" id="UP000078084"/>
    </source>
</evidence>
<evidence type="ECO:0000313" key="4">
    <source>
        <dbReference type="Proteomes" id="UP000292039"/>
    </source>
</evidence>
<reference evidence="1 3" key="1">
    <citation type="submission" date="2015-04" db="EMBL/GenBank/DDBJ databases">
        <title>Genome sequence of Kerstersia gyiorum CG1.</title>
        <authorList>
            <person name="Greninger A.L."/>
            <person name="Kozyreva V."/>
            <person name="Chaturvedi V."/>
        </authorList>
    </citation>
    <scope>NUCLEOTIDE SEQUENCE [LARGE SCALE GENOMIC DNA]</scope>
    <source>
        <strain evidence="1 3">CG1</strain>
    </source>
</reference>
<reference evidence="2 4" key="2">
    <citation type="submission" date="2019-02" db="EMBL/GenBank/DDBJ databases">
        <title>Genomic Encyclopedia of Type Strains, Phase IV (KMG-IV): sequencing the most valuable type-strain genomes for metagenomic binning, comparative biology and taxonomic classification.</title>
        <authorList>
            <person name="Goeker M."/>
        </authorList>
    </citation>
    <scope>NUCLEOTIDE SEQUENCE [LARGE SCALE GENOMIC DNA]</scope>
    <source>
        <strain evidence="2 4">DSM 16618</strain>
    </source>
</reference>
<dbReference type="EMBL" id="SGWZ01000005">
    <property type="protein sequence ID" value="RZS66767.1"/>
    <property type="molecule type" value="Genomic_DNA"/>
</dbReference>
<dbReference type="EMBL" id="LBNE01000006">
    <property type="protein sequence ID" value="KKO71594.1"/>
    <property type="molecule type" value="Genomic_DNA"/>
</dbReference>
<accession>A0A171KRS7</accession>
<protein>
    <submittedName>
        <fullName evidence="1">Uncharacterized protein</fullName>
    </submittedName>
</protein>